<dbReference type="EMBL" id="CAJQZP010001206">
    <property type="protein sequence ID" value="CAG5029208.1"/>
    <property type="molecule type" value="Genomic_DNA"/>
</dbReference>
<accession>A0A8S3XMS6</accession>
<reference evidence="1" key="1">
    <citation type="submission" date="2021-04" db="EMBL/GenBank/DDBJ databases">
        <authorList>
            <person name="Tunstrom K."/>
        </authorList>
    </citation>
    <scope>NUCLEOTIDE SEQUENCE</scope>
</reference>
<name>A0A8S3XMS6_PARAO</name>
<evidence type="ECO:0000313" key="1">
    <source>
        <dbReference type="EMBL" id="CAG5029208.1"/>
    </source>
</evidence>
<dbReference type="AlphaFoldDB" id="A0A8S3XMS6"/>
<organism evidence="1 2">
    <name type="scientific">Parnassius apollo</name>
    <name type="common">Apollo butterfly</name>
    <name type="synonym">Papilio apollo</name>
    <dbReference type="NCBI Taxonomy" id="110799"/>
    <lineage>
        <taxon>Eukaryota</taxon>
        <taxon>Metazoa</taxon>
        <taxon>Ecdysozoa</taxon>
        <taxon>Arthropoda</taxon>
        <taxon>Hexapoda</taxon>
        <taxon>Insecta</taxon>
        <taxon>Pterygota</taxon>
        <taxon>Neoptera</taxon>
        <taxon>Endopterygota</taxon>
        <taxon>Lepidoptera</taxon>
        <taxon>Glossata</taxon>
        <taxon>Ditrysia</taxon>
        <taxon>Papilionoidea</taxon>
        <taxon>Papilionidae</taxon>
        <taxon>Parnassiinae</taxon>
        <taxon>Parnassini</taxon>
        <taxon>Parnassius</taxon>
        <taxon>Parnassius</taxon>
    </lineage>
</organism>
<protein>
    <submittedName>
        <fullName evidence="1">(apollo) hypothetical protein</fullName>
    </submittedName>
</protein>
<gene>
    <name evidence="1" type="ORF">PAPOLLO_LOCUS19186</name>
</gene>
<keyword evidence="2" id="KW-1185">Reference proteome</keyword>
<proteinExistence type="predicted"/>
<evidence type="ECO:0000313" key="2">
    <source>
        <dbReference type="Proteomes" id="UP000691718"/>
    </source>
</evidence>
<comment type="caution">
    <text evidence="1">The sequence shown here is derived from an EMBL/GenBank/DDBJ whole genome shotgun (WGS) entry which is preliminary data.</text>
</comment>
<sequence>MDLEMYVTNVTQPVPDPALTYIPPAEGAGAVRPGRQPVGTVVYAPEKLCAPHCYTGLDIDSPEGVLWMSRGSANTVESLEADASLLRMRFGRFLRLPPARNLTLHLHTTQVLQTAVSGAARLRWPRLSGAGRREAGEPSQPGEPTAVGAVRRLRVLARNPSHSHALLLQPVLQHDLHLPPECVH</sequence>
<dbReference type="Proteomes" id="UP000691718">
    <property type="component" value="Unassembled WGS sequence"/>
</dbReference>
<dbReference type="OrthoDB" id="168404at2759"/>